<gene>
    <name evidence="2" type="ORF">L1049_006429</name>
</gene>
<dbReference type="EMBL" id="JBBPBK010000010">
    <property type="protein sequence ID" value="KAK9276892.1"/>
    <property type="molecule type" value="Genomic_DNA"/>
</dbReference>
<dbReference type="InterPro" id="IPR011256">
    <property type="entry name" value="Reg_factor_effector_dom_sf"/>
</dbReference>
<comment type="caution">
    <text evidence="2">The sequence shown here is derived from an EMBL/GenBank/DDBJ whole genome shotgun (WGS) entry which is preliminary data.</text>
</comment>
<sequence>MGSIVKGDALTKGFSILFAYIQGNNNQAAKIDMTAPVLVDVRPSTGPYCKSSSFEVHFYVPQKYQNDAPLSNETHPVRLIA</sequence>
<dbReference type="Pfam" id="PF04832">
    <property type="entry name" value="SOUL"/>
    <property type="match status" value="1"/>
</dbReference>
<dbReference type="Proteomes" id="UP001415857">
    <property type="component" value="Unassembled WGS sequence"/>
</dbReference>
<dbReference type="SUPFAM" id="SSF55136">
    <property type="entry name" value="Probable bacterial effector-binding domain"/>
    <property type="match status" value="1"/>
</dbReference>
<keyword evidence="3" id="KW-1185">Reference proteome</keyword>
<dbReference type="PANTHER" id="PTHR11220:SF59">
    <property type="entry name" value="HEME-BINDING PROTEIN 2-LIKE"/>
    <property type="match status" value="1"/>
</dbReference>
<dbReference type="Gene3D" id="3.20.80.10">
    <property type="entry name" value="Regulatory factor, effector binding domain"/>
    <property type="match status" value="1"/>
</dbReference>
<organism evidence="2 3">
    <name type="scientific">Liquidambar formosana</name>
    <name type="common">Formosan gum</name>
    <dbReference type="NCBI Taxonomy" id="63359"/>
    <lineage>
        <taxon>Eukaryota</taxon>
        <taxon>Viridiplantae</taxon>
        <taxon>Streptophyta</taxon>
        <taxon>Embryophyta</taxon>
        <taxon>Tracheophyta</taxon>
        <taxon>Spermatophyta</taxon>
        <taxon>Magnoliopsida</taxon>
        <taxon>eudicotyledons</taxon>
        <taxon>Gunneridae</taxon>
        <taxon>Pentapetalae</taxon>
        <taxon>Saxifragales</taxon>
        <taxon>Altingiaceae</taxon>
        <taxon>Liquidambar</taxon>
    </lineage>
</organism>
<proteinExistence type="inferred from homology"/>
<reference evidence="2 3" key="1">
    <citation type="journal article" date="2024" name="Plant J.">
        <title>Genome sequences and population genomics reveal climatic adaptation and genomic divergence between two closely related sweetgum species.</title>
        <authorList>
            <person name="Xu W.Q."/>
            <person name="Ren C.Q."/>
            <person name="Zhang X.Y."/>
            <person name="Comes H.P."/>
            <person name="Liu X.H."/>
            <person name="Li Y.G."/>
            <person name="Kettle C.J."/>
            <person name="Jalonen R."/>
            <person name="Gaisberger H."/>
            <person name="Ma Y.Z."/>
            <person name="Qiu Y.X."/>
        </authorList>
    </citation>
    <scope>NUCLEOTIDE SEQUENCE [LARGE SCALE GENOMIC DNA]</scope>
    <source>
        <strain evidence="2">Hangzhou</strain>
    </source>
</reference>
<comment type="similarity">
    <text evidence="1">Belongs to the HEBP family.</text>
</comment>
<name>A0AAP0WR03_LIQFO</name>
<evidence type="ECO:0000256" key="1">
    <source>
        <dbReference type="ARBA" id="ARBA00009817"/>
    </source>
</evidence>
<dbReference type="InterPro" id="IPR006917">
    <property type="entry name" value="SOUL_heme-bd"/>
</dbReference>
<accession>A0AAP0WR03</accession>
<protein>
    <submittedName>
        <fullName evidence="2">Uncharacterized protein</fullName>
    </submittedName>
</protein>
<dbReference type="AlphaFoldDB" id="A0AAP0WR03"/>
<evidence type="ECO:0000313" key="2">
    <source>
        <dbReference type="EMBL" id="KAK9276892.1"/>
    </source>
</evidence>
<evidence type="ECO:0000313" key="3">
    <source>
        <dbReference type="Proteomes" id="UP001415857"/>
    </source>
</evidence>
<dbReference type="PANTHER" id="PTHR11220">
    <property type="entry name" value="HEME-BINDING PROTEIN-RELATED"/>
    <property type="match status" value="1"/>
</dbReference>